<feature type="compositionally biased region" description="Low complexity" evidence="7">
    <location>
        <begin position="696"/>
        <end position="711"/>
    </location>
</feature>
<comment type="catalytic activity">
    <reaction evidence="4 6">
        <text>O-phospho-L-seryl-[protein] + H2O = L-seryl-[protein] + phosphate</text>
        <dbReference type="Rhea" id="RHEA:20629"/>
        <dbReference type="Rhea" id="RHEA-COMP:9863"/>
        <dbReference type="Rhea" id="RHEA-COMP:11604"/>
        <dbReference type="ChEBI" id="CHEBI:15377"/>
        <dbReference type="ChEBI" id="CHEBI:29999"/>
        <dbReference type="ChEBI" id="CHEBI:43474"/>
        <dbReference type="ChEBI" id="CHEBI:83421"/>
        <dbReference type="EC" id="3.1.3.16"/>
    </reaction>
</comment>
<dbReference type="InterPro" id="IPR004274">
    <property type="entry name" value="FCP1_dom"/>
</dbReference>
<dbReference type="PROSITE" id="PS50969">
    <property type="entry name" value="FCP1"/>
    <property type="match status" value="1"/>
</dbReference>
<dbReference type="InterPro" id="IPR023214">
    <property type="entry name" value="HAD_sf"/>
</dbReference>
<feature type="compositionally biased region" description="Acidic residues" evidence="7">
    <location>
        <begin position="637"/>
        <end position="650"/>
    </location>
</feature>
<dbReference type="SMART" id="SM00292">
    <property type="entry name" value="BRCT"/>
    <property type="match status" value="1"/>
</dbReference>
<feature type="domain" description="FCP1 homology" evidence="9">
    <location>
        <begin position="162"/>
        <end position="349"/>
    </location>
</feature>
<protein>
    <recommendedName>
        <fullName evidence="6">RNA polymerase II subunit A C-terminal domain phosphatase</fullName>
        <ecNumber evidence="6">3.1.3.16</ecNumber>
    </recommendedName>
</protein>
<dbReference type="PANTHER" id="PTHR23081:SF36">
    <property type="entry name" value="RNA POLYMERASE II SUBUNIT A C-TERMINAL DOMAIN PHOSPHATASE"/>
    <property type="match status" value="1"/>
</dbReference>
<evidence type="ECO:0000256" key="3">
    <source>
        <dbReference type="ARBA" id="ARBA00023242"/>
    </source>
</evidence>
<dbReference type="Pfam" id="PF03031">
    <property type="entry name" value="NIF"/>
    <property type="match status" value="1"/>
</dbReference>
<dbReference type="PROSITE" id="PS50172">
    <property type="entry name" value="BRCT"/>
    <property type="match status" value="1"/>
</dbReference>
<dbReference type="InterPro" id="IPR011947">
    <property type="entry name" value="FCP1_euk"/>
</dbReference>
<organism evidence="10 11">
    <name type="scientific">Allomyces macrogynus (strain ATCC 38327)</name>
    <name type="common">Allomyces javanicus var. macrogynus</name>
    <dbReference type="NCBI Taxonomy" id="578462"/>
    <lineage>
        <taxon>Eukaryota</taxon>
        <taxon>Fungi</taxon>
        <taxon>Fungi incertae sedis</taxon>
        <taxon>Blastocladiomycota</taxon>
        <taxon>Blastocladiomycetes</taxon>
        <taxon>Blastocladiales</taxon>
        <taxon>Blastocladiaceae</taxon>
        <taxon>Allomyces</taxon>
    </lineage>
</organism>
<dbReference type="SUPFAM" id="SSF56784">
    <property type="entry name" value="HAD-like"/>
    <property type="match status" value="1"/>
</dbReference>
<evidence type="ECO:0000256" key="1">
    <source>
        <dbReference type="ARBA" id="ARBA00004123"/>
    </source>
</evidence>
<dbReference type="SMART" id="SM00577">
    <property type="entry name" value="CPDc"/>
    <property type="match status" value="1"/>
</dbReference>
<feature type="compositionally biased region" description="Acidic residues" evidence="7">
    <location>
        <begin position="519"/>
        <end position="530"/>
    </location>
</feature>
<evidence type="ECO:0000256" key="2">
    <source>
        <dbReference type="ARBA" id="ARBA00022801"/>
    </source>
</evidence>
<dbReference type="PANTHER" id="PTHR23081">
    <property type="entry name" value="RNA POLYMERASE II CTD PHOSPHATASE"/>
    <property type="match status" value="1"/>
</dbReference>
<feature type="domain" description="BRCT" evidence="8">
    <location>
        <begin position="402"/>
        <end position="494"/>
    </location>
</feature>
<dbReference type="SUPFAM" id="SSF52113">
    <property type="entry name" value="BRCT domain"/>
    <property type="match status" value="1"/>
</dbReference>
<dbReference type="OrthoDB" id="10249888at2759"/>
<dbReference type="InterPro" id="IPR039189">
    <property type="entry name" value="Fcp1"/>
</dbReference>
<reference evidence="11" key="2">
    <citation type="submission" date="2009-11" db="EMBL/GenBank/DDBJ databases">
        <title>The Genome Sequence of Allomyces macrogynus strain ATCC 38327.</title>
        <authorList>
            <consortium name="The Broad Institute Genome Sequencing Platform"/>
            <person name="Russ C."/>
            <person name="Cuomo C."/>
            <person name="Shea T."/>
            <person name="Young S.K."/>
            <person name="Zeng Q."/>
            <person name="Koehrsen M."/>
            <person name="Haas B."/>
            <person name="Borodovsky M."/>
            <person name="Guigo R."/>
            <person name="Alvarado L."/>
            <person name="Berlin A."/>
            <person name="Borenstein D."/>
            <person name="Chen Z."/>
            <person name="Engels R."/>
            <person name="Freedman E."/>
            <person name="Gellesch M."/>
            <person name="Goldberg J."/>
            <person name="Griggs A."/>
            <person name="Gujja S."/>
            <person name="Heiman D."/>
            <person name="Hepburn T."/>
            <person name="Howarth C."/>
            <person name="Jen D."/>
            <person name="Larson L."/>
            <person name="Lewis B."/>
            <person name="Mehta T."/>
            <person name="Park D."/>
            <person name="Pearson M."/>
            <person name="Roberts A."/>
            <person name="Saif S."/>
            <person name="Shenoy N."/>
            <person name="Sisk P."/>
            <person name="Stolte C."/>
            <person name="Sykes S."/>
            <person name="Walk T."/>
            <person name="White J."/>
            <person name="Yandava C."/>
            <person name="Burger G."/>
            <person name="Gray M.W."/>
            <person name="Holland P.W.H."/>
            <person name="King N."/>
            <person name="Lang F.B.F."/>
            <person name="Roger A.J."/>
            <person name="Ruiz-Trillo I."/>
            <person name="Lander E."/>
            <person name="Nusbaum C."/>
        </authorList>
    </citation>
    <scope>NUCLEOTIDE SEQUENCE [LARGE SCALE GENOMIC DNA]</scope>
    <source>
        <strain evidence="11">ATCC 38327</strain>
    </source>
</reference>
<dbReference type="InterPro" id="IPR036412">
    <property type="entry name" value="HAD-like_sf"/>
</dbReference>
<feature type="compositionally biased region" description="Acidic residues" evidence="7">
    <location>
        <begin position="578"/>
        <end position="590"/>
    </location>
</feature>
<evidence type="ECO:0000256" key="5">
    <source>
        <dbReference type="ARBA" id="ARBA00048336"/>
    </source>
</evidence>
<keyword evidence="2 6" id="KW-0378">Hydrolase</keyword>
<dbReference type="Gene3D" id="3.40.50.1000">
    <property type="entry name" value="HAD superfamily/HAD-like"/>
    <property type="match status" value="1"/>
</dbReference>
<accession>A0A0L0SKE4</accession>
<dbReference type="CDD" id="cd17729">
    <property type="entry name" value="BRCT_CTDP1"/>
    <property type="match status" value="1"/>
</dbReference>
<feature type="region of interest" description="Disordered" evidence="7">
    <location>
        <begin position="496"/>
        <end position="530"/>
    </location>
</feature>
<feature type="compositionally biased region" description="Acidic residues" evidence="7">
    <location>
        <begin position="712"/>
        <end position="725"/>
    </location>
</feature>
<dbReference type="STRING" id="578462.A0A0L0SKE4"/>
<comment type="catalytic activity">
    <reaction evidence="5 6">
        <text>O-phospho-L-threonyl-[protein] + H2O = L-threonyl-[protein] + phosphate</text>
        <dbReference type="Rhea" id="RHEA:47004"/>
        <dbReference type="Rhea" id="RHEA-COMP:11060"/>
        <dbReference type="Rhea" id="RHEA-COMP:11605"/>
        <dbReference type="ChEBI" id="CHEBI:15377"/>
        <dbReference type="ChEBI" id="CHEBI:30013"/>
        <dbReference type="ChEBI" id="CHEBI:43474"/>
        <dbReference type="ChEBI" id="CHEBI:61977"/>
        <dbReference type="EC" id="3.1.3.16"/>
    </reaction>
</comment>
<evidence type="ECO:0000256" key="7">
    <source>
        <dbReference type="SAM" id="MobiDB-lite"/>
    </source>
</evidence>
<dbReference type="VEuPathDB" id="FungiDB:AMAG_08139"/>
<keyword evidence="3 6" id="KW-0539">Nucleus</keyword>
<dbReference type="Proteomes" id="UP000054350">
    <property type="component" value="Unassembled WGS sequence"/>
</dbReference>
<reference evidence="10 11" key="1">
    <citation type="submission" date="2009-11" db="EMBL/GenBank/DDBJ databases">
        <title>Annotation of Allomyces macrogynus ATCC 38327.</title>
        <authorList>
            <consortium name="The Broad Institute Genome Sequencing Platform"/>
            <person name="Russ C."/>
            <person name="Cuomo C."/>
            <person name="Burger G."/>
            <person name="Gray M.W."/>
            <person name="Holland P.W.H."/>
            <person name="King N."/>
            <person name="Lang F.B.F."/>
            <person name="Roger A.J."/>
            <person name="Ruiz-Trillo I."/>
            <person name="Young S.K."/>
            <person name="Zeng Q."/>
            <person name="Gargeya S."/>
            <person name="Fitzgerald M."/>
            <person name="Haas B."/>
            <person name="Abouelleil A."/>
            <person name="Alvarado L."/>
            <person name="Arachchi H.M."/>
            <person name="Berlin A."/>
            <person name="Chapman S.B."/>
            <person name="Gearin G."/>
            <person name="Goldberg J."/>
            <person name="Griggs A."/>
            <person name="Gujja S."/>
            <person name="Hansen M."/>
            <person name="Heiman D."/>
            <person name="Howarth C."/>
            <person name="Larimer J."/>
            <person name="Lui A."/>
            <person name="MacDonald P.J.P."/>
            <person name="McCowen C."/>
            <person name="Montmayeur A."/>
            <person name="Murphy C."/>
            <person name="Neiman D."/>
            <person name="Pearson M."/>
            <person name="Priest M."/>
            <person name="Roberts A."/>
            <person name="Saif S."/>
            <person name="Shea T."/>
            <person name="Sisk P."/>
            <person name="Stolte C."/>
            <person name="Sykes S."/>
            <person name="Wortman J."/>
            <person name="Nusbaum C."/>
            <person name="Birren B."/>
        </authorList>
    </citation>
    <scope>NUCLEOTIDE SEQUENCE [LARGE SCALE GENOMIC DNA]</scope>
    <source>
        <strain evidence="10 11">ATCC 38327</strain>
    </source>
</reference>
<name>A0A0L0SKE4_ALLM3</name>
<dbReference type="InterPro" id="IPR001357">
    <property type="entry name" value="BRCT_dom"/>
</dbReference>
<dbReference type="EMBL" id="GG745341">
    <property type="protein sequence ID" value="KNE62967.1"/>
    <property type="molecule type" value="Genomic_DNA"/>
</dbReference>
<evidence type="ECO:0000313" key="11">
    <source>
        <dbReference type="Proteomes" id="UP000054350"/>
    </source>
</evidence>
<evidence type="ECO:0000259" key="8">
    <source>
        <dbReference type="PROSITE" id="PS50172"/>
    </source>
</evidence>
<dbReference type="NCBIfam" id="TIGR02250">
    <property type="entry name" value="FCP1_euk"/>
    <property type="match status" value="1"/>
</dbReference>
<sequence length="725" mass="79897">MNETETVHLPPSFRAAQVRAILCPTGSTVLPNDPVLRIEHELPDTPATRAKYSPFFDAIDHGSNGAPALRVRDLIRSPHAGLLTILAQEGQQVSTSDALFEVTVECSHPVVFSGMCAVCSKDLTAINNSAPAHISMAHDISGIKVSAATAEQLDRETSERLLREQRLSIILDLDQTLIHATADPGVGTWIDHESAKQSPDSSSATRPAMATPLRDLYRFRLADDPHEYYLRLRPHLHEFLAGLSSLFEMHIYTMGSRPYANQVAAIIDPDKRYFSERILSRDESGSFHKKSLQRLFPCDQSMVVAIDDRGDVWGWADNVIRVHPYSYFLRTGDINAPLGARDTPPIPGSAPAPDAEQRRLPIPVRVVDDDKELKILLTKLQELHQEFYGGPNRDVRQILPRMKRQVLAGCELVFSGIIPRHVNESESDIWKLATSFGARCTSAVTKTTTHVVATRAGTAKVRQAHAQGTTVVTPGWLFTSIAYWKRLEEARFLVEHDDDDDGGTHDTVSTVTQHTTELDITDEGDDNDTDDELRRELAALDSADDILDGVDFDGLEEELDGWNDDEILDESFDDLATLEDTRPEEEETVGDAEVGAEPRTPPSPASKALAVPASTAPLRASPRPRSKLSAVSHFSDTADDDAEGDVDDEDSPRMAMLRAKRKRPRAQLDPDDMPDAKRARRSPTPSDNGVASGFADTQDSQDSQDDSLLLDLEAELDDVSDLGSY</sequence>
<evidence type="ECO:0000259" key="9">
    <source>
        <dbReference type="PROSITE" id="PS50969"/>
    </source>
</evidence>
<dbReference type="GO" id="GO:0005634">
    <property type="term" value="C:nucleus"/>
    <property type="evidence" value="ECO:0007669"/>
    <property type="project" value="UniProtKB-SubCell"/>
</dbReference>
<dbReference type="Pfam" id="PF00533">
    <property type="entry name" value="BRCT"/>
    <property type="match status" value="1"/>
</dbReference>
<evidence type="ECO:0000313" key="10">
    <source>
        <dbReference type="EMBL" id="KNE62967.1"/>
    </source>
</evidence>
<comment type="subcellular location">
    <subcellularLocation>
        <location evidence="1 6">Nucleus</location>
    </subcellularLocation>
</comment>
<dbReference type="Gene3D" id="1.10.287.10">
    <property type="entry name" value="S15/NS1, RNA-binding"/>
    <property type="match status" value="1"/>
</dbReference>
<gene>
    <name evidence="10" type="ORF">AMAG_08139</name>
</gene>
<dbReference type="CDD" id="cd07521">
    <property type="entry name" value="HAD_FCP1-like"/>
    <property type="match status" value="1"/>
</dbReference>
<dbReference type="GO" id="GO:0008420">
    <property type="term" value="F:RNA polymerase II CTD heptapeptide repeat phosphatase activity"/>
    <property type="evidence" value="ECO:0007669"/>
    <property type="project" value="UniProtKB-UniRule"/>
</dbReference>
<dbReference type="EC" id="3.1.3.16" evidence="6"/>
<keyword evidence="11" id="KW-1185">Reference proteome</keyword>
<evidence type="ECO:0000256" key="6">
    <source>
        <dbReference type="RuleBase" id="RU366066"/>
    </source>
</evidence>
<proteinExistence type="predicted"/>
<feature type="region of interest" description="Disordered" evidence="7">
    <location>
        <begin position="578"/>
        <end position="725"/>
    </location>
</feature>
<dbReference type="Gene3D" id="3.40.50.10190">
    <property type="entry name" value="BRCT domain"/>
    <property type="match status" value="1"/>
</dbReference>
<comment type="function">
    <text evidence="6">This promotes the activity of RNA polymerase II.</text>
</comment>
<dbReference type="InterPro" id="IPR036420">
    <property type="entry name" value="BRCT_dom_sf"/>
</dbReference>
<dbReference type="eggNOG" id="KOG0323">
    <property type="taxonomic scope" value="Eukaryota"/>
</dbReference>
<dbReference type="AlphaFoldDB" id="A0A0L0SKE4"/>
<evidence type="ECO:0000256" key="4">
    <source>
        <dbReference type="ARBA" id="ARBA00047761"/>
    </source>
</evidence>